<feature type="transmembrane region" description="Helical" evidence="1">
    <location>
        <begin position="23"/>
        <end position="45"/>
    </location>
</feature>
<keyword evidence="3" id="KW-1185">Reference proteome</keyword>
<dbReference type="Proteomes" id="UP001501414">
    <property type="component" value="Unassembled WGS sequence"/>
</dbReference>
<name>A0ABN1XM49_9PSEU</name>
<keyword evidence="1" id="KW-1133">Transmembrane helix</keyword>
<keyword evidence="1" id="KW-0812">Transmembrane</keyword>
<protein>
    <submittedName>
        <fullName evidence="2">Uncharacterized protein</fullName>
    </submittedName>
</protein>
<organism evidence="2 3">
    <name type="scientific">Pseudonocardia kongjuensis</name>
    <dbReference type="NCBI Taxonomy" id="102227"/>
    <lineage>
        <taxon>Bacteria</taxon>
        <taxon>Bacillati</taxon>
        <taxon>Actinomycetota</taxon>
        <taxon>Actinomycetes</taxon>
        <taxon>Pseudonocardiales</taxon>
        <taxon>Pseudonocardiaceae</taxon>
        <taxon>Pseudonocardia</taxon>
    </lineage>
</organism>
<comment type="caution">
    <text evidence="2">The sequence shown here is derived from an EMBL/GenBank/DDBJ whole genome shotgun (WGS) entry which is preliminary data.</text>
</comment>
<proteinExistence type="predicted"/>
<accession>A0ABN1XM49</accession>
<evidence type="ECO:0000313" key="3">
    <source>
        <dbReference type="Proteomes" id="UP001501414"/>
    </source>
</evidence>
<reference evidence="2 3" key="1">
    <citation type="journal article" date="2019" name="Int. J. Syst. Evol. Microbiol.">
        <title>The Global Catalogue of Microorganisms (GCM) 10K type strain sequencing project: providing services to taxonomists for standard genome sequencing and annotation.</title>
        <authorList>
            <consortium name="The Broad Institute Genomics Platform"/>
            <consortium name="The Broad Institute Genome Sequencing Center for Infectious Disease"/>
            <person name="Wu L."/>
            <person name="Ma J."/>
        </authorList>
    </citation>
    <scope>NUCLEOTIDE SEQUENCE [LARGE SCALE GENOMIC DNA]</scope>
    <source>
        <strain evidence="2 3">JCM 11896</strain>
    </source>
</reference>
<evidence type="ECO:0000313" key="2">
    <source>
        <dbReference type="EMBL" id="GAA1385272.1"/>
    </source>
</evidence>
<evidence type="ECO:0000256" key="1">
    <source>
        <dbReference type="SAM" id="Phobius"/>
    </source>
</evidence>
<keyword evidence="1" id="KW-0472">Membrane</keyword>
<sequence>MWSVRTIIDAWDAFELWLTQLPFLFQVVFVTVVVLPLCAGVAIGLDRVTERFDRAPDGRDRGIRADARRAR</sequence>
<gene>
    <name evidence="2" type="ORF">GCM10009613_17410</name>
</gene>
<dbReference type="EMBL" id="BAAAJK010000006">
    <property type="protein sequence ID" value="GAA1385272.1"/>
    <property type="molecule type" value="Genomic_DNA"/>
</dbReference>